<gene>
    <name evidence="1" type="ORF">C9374_006058</name>
</gene>
<organism evidence="1 2">
    <name type="scientific">Naegleria lovaniensis</name>
    <name type="common">Amoeba</name>
    <dbReference type="NCBI Taxonomy" id="51637"/>
    <lineage>
        <taxon>Eukaryota</taxon>
        <taxon>Discoba</taxon>
        <taxon>Heterolobosea</taxon>
        <taxon>Tetramitia</taxon>
        <taxon>Eutetramitia</taxon>
        <taxon>Vahlkampfiidae</taxon>
        <taxon>Naegleria</taxon>
    </lineage>
</organism>
<dbReference type="RefSeq" id="XP_044547354.1">
    <property type="nucleotide sequence ID" value="XM_044695877.1"/>
</dbReference>
<proteinExistence type="predicted"/>
<dbReference type="GeneID" id="68098513"/>
<sequence>MDHAARILQDFTSQRLRLEQLLPKFVVDCFINGLENYLSSGNWNESEQALILEKLNSFVSFLHDERIAKYQIRNLSEYYKISDKDTLWHPSSHQLDTSSDENTFTLLPLSDELERFVCAHEFVEKFKGKQKKKQPTIQATQHSTQTSNDSIFNTDEYYPLYMPKFNTFFKHKNENLHIEKGDEGFECFSSQDQDLYFRVHGAVEGDRLDQQQQQQLIAERNIARSKAMISSFHLRIQEDVKPFIQSLLTSGPLQKFLNEKSFRTSVYEATFGHIQTEEEAMDFYRQLCGEDEQLTVTMDMAIYELKRVLAMKAKKPKKLTSSLVINIPFTFEFKQAYLMFLKMLDYEIVSSARSANYEPIEPNEIPTRVRQTKYPTRMTSLLTTSTHVLENSISWECVGHLAKFYFIPWLDYENTQTPYTSRIDTRNLIFPWILFNARIQHEHSALSFVPRSLLYNIVQSHLHMYQSCGYDNDIMNRIRGISVMNDTNSMDQLYSNFSAMLTKSSSQREIQFYEKEKRKLLPEKPDTDVEDLLDLLHAYKTKLENRARLSQYTALISNMNNHE</sequence>
<comment type="caution">
    <text evidence="1">The sequence shown here is derived from an EMBL/GenBank/DDBJ whole genome shotgun (WGS) entry which is preliminary data.</text>
</comment>
<dbReference type="EMBL" id="PYSW02000026">
    <property type="protein sequence ID" value="KAG2381674.1"/>
    <property type="molecule type" value="Genomic_DNA"/>
</dbReference>
<dbReference type="AlphaFoldDB" id="A0AA88GIM8"/>
<protein>
    <submittedName>
        <fullName evidence="1">Uncharacterized protein</fullName>
    </submittedName>
</protein>
<evidence type="ECO:0000313" key="1">
    <source>
        <dbReference type="EMBL" id="KAG2381674.1"/>
    </source>
</evidence>
<dbReference type="Proteomes" id="UP000816034">
    <property type="component" value="Unassembled WGS sequence"/>
</dbReference>
<name>A0AA88GIM8_NAELO</name>
<evidence type="ECO:0000313" key="2">
    <source>
        <dbReference type="Proteomes" id="UP000816034"/>
    </source>
</evidence>
<keyword evidence="2" id="KW-1185">Reference proteome</keyword>
<accession>A0AA88GIM8</accession>
<reference evidence="1 2" key="1">
    <citation type="journal article" date="2018" name="BMC Genomics">
        <title>The genome of Naegleria lovaniensis, the basis for a comparative approach to unravel pathogenicity factors of the human pathogenic amoeba N. fowleri.</title>
        <authorList>
            <person name="Liechti N."/>
            <person name="Schurch N."/>
            <person name="Bruggmann R."/>
            <person name="Wittwer M."/>
        </authorList>
    </citation>
    <scope>NUCLEOTIDE SEQUENCE [LARGE SCALE GENOMIC DNA]</scope>
    <source>
        <strain evidence="1 2">ATCC 30569</strain>
    </source>
</reference>